<protein>
    <submittedName>
        <fullName evidence="1">Uncharacterized protein</fullName>
    </submittedName>
</protein>
<evidence type="ECO:0000313" key="2">
    <source>
        <dbReference type="Proteomes" id="UP000238196"/>
    </source>
</evidence>
<organism evidence="1 2">
    <name type="scientific">Proteobacteria bacterium 228</name>
    <dbReference type="NCBI Taxonomy" id="2083153"/>
    <lineage>
        <taxon>Bacteria</taxon>
        <taxon>Pseudomonadati</taxon>
        <taxon>Pseudomonadota</taxon>
    </lineage>
</organism>
<accession>A0A2S5KQC1</accession>
<proteinExistence type="predicted"/>
<name>A0A2S5KQC1_9PROT</name>
<sequence>MNKWIGIGVLAVAVGAGVAWQQGWLNTTSMSAKVNMTDYVPADTVFYAGGTADAKAFEYLRNMDIFRGMQGDLDSMLADMDKGELKDNPTVRFIKYLAVDLFGNMTTYGELVDHYGIDVSKPQAFYMDGVVPVIRISLANQDTFWKAFNEASEKSGLKAQQETVQGHTFTRWRLTPEGEAKTADLVVSVENGIATVTAFYFKDTEQSRLQRLAYVKPQKSLTDSGEIAELSKTYGWTGSTVAMLNIKRLAEGILLPDSNGFGRELNAILTDGGKPSPVATRFTAECRQEMAGLAGQVPRLMSSYLPAVEKDGKMTQSSPLLLEIKNAPTLASLQKLRGHIPAHTLDANGQIVGFGLGLDVNNLVPATTELWNAFTQAKFSCPELVEAQQQMASVSPAYLGMATGMLQGVKGAGFSLYDLVMSKDSPIPEKYSFLLSIATENPQMLLSMLSSSPFGAMVQIPADGSIADVDLSDVAPGLKIKAGVKGKFIVAYAGEPAQKAVDALDKETIDANGMQSLSFNYPKVAQLVDQLPGMVTDAMSNEMGSGCVQKATLAHMLRLPAVISYNADFSKDGLLANTAMTLTKEQPEKAISPVGKFNVYDQTFDCAQGDMVGSEEIRADGTGSYVMKDDAGQCDLSKIDYKWTQKGSAMVMSEGKSTHRDSCDAEWTAPEPYTARCTLMPADKGFKCLYMEEESQSLYHYQPAQ</sequence>
<dbReference type="OrthoDB" id="5750169at2"/>
<dbReference type="Proteomes" id="UP000238196">
    <property type="component" value="Unassembled WGS sequence"/>
</dbReference>
<gene>
    <name evidence="1" type="ORF">C4K68_15160</name>
</gene>
<reference evidence="1 2" key="1">
    <citation type="submission" date="2018-02" db="EMBL/GenBank/DDBJ databases">
        <title>novel marine gammaproteobacteria from coastal saline agro ecosystem.</title>
        <authorList>
            <person name="Krishnan R."/>
            <person name="Ramesh Kumar N."/>
        </authorList>
    </citation>
    <scope>NUCLEOTIDE SEQUENCE [LARGE SCALE GENOMIC DNA]</scope>
    <source>
        <strain evidence="1 2">228</strain>
    </source>
</reference>
<dbReference type="AlphaFoldDB" id="A0A2S5KQC1"/>
<evidence type="ECO:0000313" key="1">
    <source>
        <dbReference type="EMBL" id="PPC76476.1"/>
    </source>
</evidence>
<comment type="caution">
    <text evidence="1">The sequence shown here is derived from an EMBL/GenBank/DDBJ whole genome shotgun (WGS) entry which is preliminary data.</text>
</comment>
<dbReference type="EMBL" id="PRLP01000051">
    <property type="protein sequence ID" value="PPC76476.1"/>
    <property type="molecule type" value="Genomic_DNA"/>
</dbReference>